<feature type="compositionally biased region" description="Low complexity" evidence="5">
    <location>
        <begin position="83"/>
        <end position="100"/>
    </location>
</feature>
<dbReference type="Gene3D" id="3.30.40.10">
    <property type="entry name" value="Zinc/RING finger domain, C3HC4 (zinc finger)"/>
    <property type="match status" value="1"/>
</dbReference>
<dbReference type="PANTHER" id="PTHR45969">
    <property type="entry name" value="RING ZINC FINGER PROTEIN-RELATED"/>
    <property type="match status" value="1"/>
</dbReference>
<dbReference type="SMART" id="SM00184">
    <property type="entry name" value="RING"/>
    <property type="match status" value="1"/>
</dbReference>
<dbReference type="PROSITE" id="PS00518">
    <property type="entry name" value="ZF_RING_1"/>
    <property type="match status" value="1"/>
</dbReference>
<proteinExistence type="predicted"/>
<feature type="domain" description="RING-type" evidence="6">
    <location>
        <begin position="508"/>
        <end position="550"/>
    </location>
</feature>
<organism evidence="7 8">
    <name type="scientific">Besnoitia besnoiti</name>
    <name type="common">Apicomplexan protozoan</name>
    <dbReference type="NCBI Taxonomy" id="94643"/>
    <lineage>
        <taxon>Eukaryota</taxon>
        <taxon>Sar</taxon>
        <taxon>Alveolata</taxon>
        <taxon>Apicomplexa</taxon>
        <taxon>Conoidasida</taxon>
        <taxon>Coccidia</taxon>
        <taxon>Eucoccidiorida</taxon>
        <taxon>Eimeriorina</taxon>
        <taxon>Sarcocystidae</taxon>
        <taxon>Besnoitia</taxon>
    </lineage>
</organism>
<feature type="compositionally biased region" description="Low complexity" evidence="5">
    <location>
        <begin position="564"/>
        <end position="573"/>
    </location>
</feature>
<dbReference type="InterPro" id="IPR001841">
    <property type="entry name" value="Znf_RING"/>
</dbReference>
<feature type="compositionally biased region" description="Basic and acidic residues" evidence="5">
    <location>
        <begin position="359"/>
        <end position="368"/>
    </location>
</feature>
<feature type="compositionally biased region" description="Basic and acidic residues" evidence="5">
    <location>
        <begin position="106"/>
        <end position="115"/>
    </location>
</feature>
<dbReference type="SUPFAM" id="SSF57850">
    <property type="entry name" value="RING/U-box"/>
    <property type="match status" value="1"/>
</dbReference>
<keyword evidence="1" id="KW-0479">Metal-binding</keyword>
<evidence type="ECO:0000256" key="5">
    <source>
        <dbReference type="SAM" id="MobiDB-lite"/>
    </source>
</evidence>
<dbReference type="UniPathway" id="UPA00143"/>
<name>A0A2A9M4N1_BESBE</name>
<feature type="compositionally biased region" description="Low complexity" evidence="5">
    <location>
        <begin position="329"/>
        <end position="353"/>
    </location>
</feature>
<dbReference type="PROSITE" id="PS50089">
    <property type="entry name" value="ZF_RING_2"/>
    <property type="match status" value="1"/>
</dbReference>
<feature type="compositionally biased region" description="Pro residues" evidence="5">
    <location>
        <begin position="398"/>
        <end position="414"/>
    </location>
</feature>
<protein>
    <submittedName>
        <fullName evidence="7">Zinc finger, C3HC4 type (RING finger) domain-containing protein</fullName>
    </submittedName>
</protein>
<feature type="region of interest" description="Disordered" evidence="5">
    <location>
        <begin position="562"/>
        <end position="713"/>
    </location>
</feature>
<dbReference type="InterPro" id="IPR017907">
    <property type="entry name" value="Znf_RING_CS"/>
</dbReference>
<feature type="region of interest" description="Disordered" evidence="5">
    <location>
        <begin position="19"/>
        <end position="115"/>
    </location>
</feature>
<dbReference type="VEuPathDB" id="ToxoDB:BESB_015220"/>
<dbReference type="GeneID" id="40306583"/>
<dbReference type="EMBL" id="NWUJ01000010">
    <property type="protein sequence ID" value="PFH32909.1"/>
    <property type="molecule type" value="Genomic_DNA"/>
</dbReference>
<dbReference type="CDD" id="cd16574">
    <property type="entry name" value="RING-HC_Topors"/>
    <property type="match status" value="1"/>
</dbReference>
<dbReference type="STRING" id="94643.A0A2A9M4N1"/>
<evidence type="ECO:0000256" key="4">
    <source>
        <dbReference type="PROSITE-ProRule" id="PRU00175"/>
    </source>
</evidence>
<evidence type="ECO:0000256" key="1">
    <source>
        <dbReference type="ARBA" id="ARBA00022723"/>
    </source>
</evidence>
<dbReference type="PANTHER" id="PTHR45969:SF69">
    <property type="entry name" value="FINGER DOMAIN PROTEIN, PUTATIVE (AFU_ORTHOLOGUE AFUA_3G12190)-RELATED"/>
    <property type="match status" value="1"/>
</dbReference>
<feature type="compositionally biased region" description="Basic and acidic residues" evidence="5">
    <location>
        <begin position="475"/>
        <end position="485"/>
    </location>
</feature>
<feature type="region of interest" description="Disordered" evidence="5">
    <location>
        <begin position="153"/>
        <end position="202"/>
    </location>
</feature>
<dbReference type="Proteomes" id="UP000224006">
    <property type="component" value="Chromosome IX"/>
</dbReference>
<feature type="compositionally biased region" description="Low complexity" evidence="5">
    <location>
        <begin position="216"/>
        <end position="227"/>
    </location>
</feature>
<dbReference type="AlphaFoldDB" id="A0A2A9M4N1"/>
<feature type="compositionally biased region" description="Basic and acidic residues" evidence="5">
    <location>
        <begin position="232"/>
        <end position="245"/>
    </location>
</feature>
<evidence type="ECO:0000313" key="7">
    <source>
        <dbReference type="EMBL" id="PFH32909.1"/>
    </source>
</evidence>
<accession>A0A2A9M4N1</accession>
<dbReference type="RefSeq" id="XP_029216918.1">
    <property type="nucleotide sequence ID" value="XM_029360251.1"/>
</dbReference>
<evidence type="ECO:0000259" key="6">
    <source>
        <dbReference type="PROSITE" id="PS50089"/>
    </source>
</evidence>
<feature type="compositionally biased region" description="Low complexity" evidence="5">
    <location>
        <begin position="32"/>
        <end position="55"/>
    </location>
</feature>
<dbReference type="GO" id="GO:0008270">
    <property type="term" value="F:zinc ion binding"/>
    <property type="evidence" value="ECO:0007669"/>
    <property type="project" value="UniProtKB-KW"/>
</dbReference>
<dbReference type="Pfam" id="PF13639">
    <property type="entry name" value="zf-RING_2"/>
    <property type="match status" value="1"/>
</dbReference>
<dbReference type="InterPro" id="IPR058746">
    <property type="entry name" value="Znf_RING-type_Topors"/>
</dbReference>
<comment type="caution">
    <text evidence="7">The sequence shown here is derived from an EMBL/GenBank/DDBJ whole genome shotgun (WGS) entry which is preliminary data.</text>
</comment>
<dbReference type="GO" id="GO:0061630">
    <property type="term" value="F:ubiquitin protein ligase activity"/>
    <property type="evidence" value="ECO:0007669"/>
    <property type="project" value="TreeGrafter"/>
</dbReference>
<feature type="compositionally biased region" description="Low complexity" evidence="5">
    <location>
        <begin position="378"/>
        <end position="397"/>
    </location>
</feature>
<gene>
    <name evidence="7" type="ORF">BESB_015220</name>
</gene>
<keyword evidence="8" id="KW-1185">Reference proteome</keyword>
<keyword evidence="2 4" id="KW-0863">Zinc-finger</keyword>
<sequence>MSAPEQDLEDLLAAVEALHEETPAVASPQLGSPQASAAGSAPACPSSVSRSAGGDLRADDGRLARRDGSAPGDGEGPRDAPRSVQPSAAPGAAVAVAAVPGGQGEESLRRGEQRVVNDPFELDASLGDFFDEALPATGLETWADFLSRRTRDGDHAAVAVAAAPSSRPPPASVSAPSGSARAARLSPLARGPPISPPPLRRAPLLVSQAAPLFLPAGASSAAPGAWAPTPPRRRDTEHCAERGGHADTQGARPAAENGPHAALSPSRGSPQLPRRRPLSLEDYFSSREQTRRRRADGSAEAGGGEGHPQFAARGRAEAETSPLTPRAPPVAASRPRTPLAAASTGGASSSSGAPQLLLRETEGARRAELPLGGDAADSPLQASVAASVSPLAASALARPPPSSKSSSPHPPLPRAPLQLPPRLSQASPLSPPRSPSASAARLPPSGAPPLRTAPPSPGAATLARREAARGTAPSPKKEPLVSEQEGRTALSARLVGVAFRVFEREEECSVCLTELETVNEVATVDDCRHSFCLGCISRWVRQSRSCPLCRGPTTTVSLWKARGRAAARPNGRATKARGKPRGEGEDGEAWSGGRRRFAYSRRLQPDDNNILKPVGLASKQASGTSRGGRGSRQGASRRAKAAPMSRPALRAPPVAPAPSSPPVSSVSGAAVTAAGRAGDAVGGSAAPGAAPWDRGLAQAATRGVGAEARAQEA</sequence>
<keyword evidence="3" id="KW-0862">Zinc</keyword>
<feature type="compositionally biased region" description="Pro residues" evidence="5">
    <location>
        <begin position="445"/>
        <end position="457"/>
    </location>
</feature>
<evidence type="ECO:0000256" key="2">
    <source>
        <dbReference type="ARBA" id="ARBA00022771"/>
    </source>
</evidence>
<evidence type="ECO:0000313" key="8">
    <source>
        <dbReference type="Proteomes" id="UP000224006"/>
    </source>
</evidence>
<feature type="compositionally biased region" description="Basic and acidic residues" evidence="5">
    <location>
        <begin position="56"/>
        <end position="68"/>
    </location>
</feature>
<feature type="compositionally biased region" description="Low complexity" evidence="5">
    <location>
        <begin position="641"/>
        <end position="652"/>
    </location>
</feature>
<dbReference type="GO" id="GO:0016567">
    <property type="term" value="P:protein ubiquitination"/>
    <property type="evidence" value="ECO:0007669"/>
    <property type="project" value="UniProtKB-UniPathway"/>
</dbReference>
<reference evidence="7 8" key="1">
    <citation type="submission" date="2017-09" db="EMBL/GenBank/DDBJ databases">
        <title>Genome sequencing of Besnoitia besnoiti strain Bb-Ger1.</title>
        <authorList>
            <person name="Schares G."/>
            <person name="Venepally P."/>
            <person name="Lorenzi H.A."/>
        </authorList>
    </citation>
    <scope>NUCLEOTIDE SEQUENCE [LARGE SCALE GENOMIC DNA]</scope>
    <source>
        <strain evidence="7 8">Bb-Ger1</strain>
    </source>
</reference>
<dbReference type="InterPro" id="IPR013083">
    <property type="entry name" value="Znf_RING/FYVE/PHD"/>
</dbReference>
<dbReference type="OrthoDB" id="6509683at2759"/>
<feature type="compositionally biased region" description="Low complexity" evidence="5">
    <location>
        <begin position="415"/>
        <end position="428"/>
    </location>
</feature>
<evidence type="ECO:0000256" key="3">
    <source>
        <dbReference type="ARBA" id="ARBA00022833"/>
    </source>
</evidence>
<feature type="region of interest" description="Disordered" evidence="5">
    <location>
        <begin position="216"/>
        <end position="485"/>
    </location>
</feature>
<feature type="compositionally biased region" description="Low complexity" evidence="5">
    <location>
        <begin position="172"/>
        <end position="192"/>
    </location>
</feature>
<feature type="compositionally biased region" description="Low complexity" evidence="5">
    <location>
        <begin position="156"/>
        <end position="165"/>
    </location>
</feature>
<feature type="compositionally biased region" description="Low complexity" evidence="5">
    <location>
        <begin position="435"/>
        <end position="444"/>
    </location>
</feature>
<feature type="compositionally biased region" description="Low complexity" evidence="5">
    <location>
        <begin position="662"/>
        <end position="690"/>
    </location>
</feature>
<dbReference type="KEGG" id="bbes:BESB_015220"/>